<dbReference type="EMBL" id="JAWQEG010002066">
    <property type="protein sequence ID" value="KAK3874759.1"/>
    <property type="molecule type" value="Genomic_DNA"/>
</dbReference>
<feature type="region of interest" description="Disordered" evidence="1">
    <location>
        <begin position="20"/>
        <end position="68"/>
    </location>
</feature>
<reference evidence="2" key="1">
    <citation type="submission" date="2023-10" db="EMBL/GenBank/DDBJ databases">
        <title>Genome assemblies of two species of porcelain crab, Petrolisthes cinctipes and Petrolisthes manimaculis (Anomura: Porcellanidae).</title>
        <authorList>
            <person name="Angst P."/>
        </authorList>
    </citation>
    <scope>NUCLEOTIDE SEQUENCE</scope>
    <source>
        <strain evidence="2">PB745_01</strain>
        <tissue evidence="2">Gill</tissue>
    </source>
</reference>
<comment type="caution">
    <text evidence="2">The sequence shown here is derived from an EMBL/GenBank/DDBJ whole genome shotgun (WGS) entry which is preliminary data.</text>
</comment>
<feature type="compositionally biased region" description="Polar residues" evidence="1">
    <location>
        <begin position="20"/>
        <end position="38"/>
    </location>
</feature>
<accession>A0AAE1FJD1</accession>
<feature type="compositionally biased region" description="Basic and acidic residues" evidence="1">
    <location>
        <begin position="39"/>
        <end position="59"/>
    </location>
</feature>
<evidence type="ECO:0000313" key="2">
    <source>
        <dbReference type="EMBL" id="KAK3874759.1"/>
    </source>
</evidence>
<dbReference type="Proteomes" id="UP001286313">
    <property type="component" value="Unassembled WGS sequence"/>
</dbReference>
<organism evidence="2 3">
    <name type="scientific">Petrolisthes cinctipes</name>
    <name type="common">Flat porcelain crab</name>
    <dbReference type="NCBI Taxonomy" id="88211"/>
    <lineage>
        <taxon>Eukaryota</taxon>
        <taxon>Metazoa</taxon>
        <taxon>Ecdysozoa</taxon>
        <taxon>Arthropoda</taxon>
        <taxon>Crustacea</taxon>
        <taxon>Multicrustacea</taxon>
        <taxon>Malacostraca</taxon>
        <taxon>Eumalacostraca</taxon>
        <taxon>Eucarida</taxon>
        <taxon>Decapoda</taxon>
        <taxon>Pleocyemata</taxon>
        <taxon>Anomura</taxon>
        <taxon>Galatheoidea</taxon>
        <taxon>Porcellanidae</taxon>
        <taxon>Petrolisthes</taxon>
    </lineage>
</organism>
<keyword evidence="3" id="KW-1185">Reference proteome</keyword>
<name>A0AAE1FJD1_PETCI</name>
<gene>
    <name evidence="2" type="ORF">Pcinc_020323</name>
</gene>
<evidence type="ECO:0000313" key="3">
    <source>
        <dbReference type="Proteomes" id="UP001286313"/>
    </source>
</evidence>
<proteinExistence type="predicted"/>
<dbReference type="AlphaFoldDB" id="A0AAE1FJD1"/>
<evidence type="ECO:0000256" key="1">
    <source>
        <dbReference type="SAM" id="MobiDB-lite"/>
    </source>
</evidence>
<sequence>MICLWKGKVSRTLLVSHKFVSSSPAGSRTARPTSSSYRNKGDNHAKNEEKDGNSKEKNLSRKRGHLTPGSRLVSILPQKYWEEEALEVKEVIEKVAGSLLIEDTQTAAQHYESENGNSNRNFVTGQHNKYKLLQRTAKKRI</sequence>
<protein>
    <submittedName>
        <fullName evidence="2">Uncharacterized protein</fullName>
    </submittedName>
</protein>